<accession>A0A811GB10</accession>
<evidence type="ECO:0000256" key="5">
    <source>
        <dbReference type="ARBA" id="ARBA00022729"/>
    </source>
</evidence>
<dbReference type="AlphaFoldDB" id="A0A811GB10"/>
<dbReference type="Pfam" id="PF03783">
    <property type="entry name" value="CsgG"/>
    <property type="match status" value="1"/>
</dbReference>
<dbReference type="PANTHER" id="PTHR41164">
    <property type="entry name" value="CURLI PRODUCTION ASSEMBLY/TRANSPORT COMPONENT CSGG"/>
    <property type="match status" value="1"/>
</dbReference>
<evidence type="ECO:0000256" key="8">
    <source>
        <dbReference type="ARBA" id="ARBA00023288"/>
    </source>
</evidence>
<evidence type="ECO:0000256" key="4">
    <source>
        <dbReference type="ARBA" id="ARBA00022475"/>
    </source>
</evidence>
<keyword evidence="7" id="KW-0564">Palmitate</keyword>
<dbReference type="GO" id="GO:0030288">
    <property type="term" value="C:outer membrane-bounded periplasmic space"/>
    <property type="evidence" value="ECO:0007669"/>
    <property type="project" value="InterPro"/>
</dbReference>
<gene>
    <name evidence="10" type="ORF">SFB21_2005</name>
</gene>
<feature type="chain" id="PRO_5032607737" description="Curli production assembly/transport component CsgG" evidence="9">
    <location>
        <begin position="23"/>
        <end position="239"/>
    </location>
</feature>
<sequence length="239" mass="24724">MNKQNKLLVAIGAFLLTTGAYAAECTQPVATVLVNDLTCKAAGCQNATGAVNNPMSGLAQLAQMASGESSNTFPGAEKSLSSLLTSRLQATGCFDIQDREALETLKSEMALAGKTLKLTPAKYVITGAVTSIAVSTKKKDIAGGYIPNFVPVLGSMKQTSKSADLSLDIKILDVENGRVLGSQTFSDNGQNRSYGVSFNDLAGAGGAVGIKGTALEPLVSNVLEQVAEFSTQKIVAAKK</sequence>
<dbReference type="Proteomes" id="UP000489961">
    <property type="component" value="Unassembled WGS sequence"/>
</dbReference>
<keyword evidence="8" id="KW-0449">Lipoprotein</keyword>
<name>A0A811GB10_9GAMM</name>
<evidence type="ECO:0000256" key="9">
    <source>
        <dbReference type="SAM" id="SignalP"/>
    </source>
</evidence>
<protein>
    <recommendedName>
        <fullName evidence="3">Curli production assembly/transport component CsgG</fullName>
    </recommendedName>
</protein>
<dbReference type="EMBL" id="CADDTS010000033">
    <property type="protein sequence ID" value="CAB1216814.1"/>
    <property type="molecule type" value="Genomic_DNA"/>
</dbReference>
<feature type="signal peptide" evidence="9">
    <location>
        <begin position="1"/>
        <end position="22"/>
    </location>
</feature>
<dbReference type="PANTHER" id="PTHR41164:SF1">
    <property type="entry name" value="CURLI PRODUCTION ASSEMBLY_TRANSPORT COMPONENT CSGG"/>
    <property type="match status" value="1"/>
</dbReference>
<keyword evidence="6" id="KW-0472">Membrane</keyword>
<dbReference type="InterPro" id="IPR005534">
    <property type="entry name" value="Curli_assmbl/transp-comp_CsgG"/>
</dbReference>
<dbReference type="Gene3D" id="3.40.50.10610">
    <property type="entry name" value="ABC-type transport auxiliary lipoprotein component"/>
    <property type="match status" value="1"/>
</dbReference>
<evidence type="ECO:0000256" key="2">
    <source>
        <dbReference type="ARBA" id="ARBA00008899"/>
    </source>
</evidence>
<evidence type="ECO:0000256" key="6">
    <source>
        <dbReference type="ARBA" id="ARBA00023136"/>
    </source>
</evidence>
<evidence type="ECO:0000256" key="1">
    <source>
        <dbReference type="ARBA" id="ARBA00003989"/>
    </source>
</evidence>
<dbReference type="RefSeq" id="WP_174559868.1">
    <property type="nucleotide sequence ID" value="NZ_CADDTS010000033.1"/>
</dbReference>
<comment type="caution">
    <text evidence="10">The sequence shown here is derived from an EMBL/GenBank/DDBJ whole genome shotgun (WGS) entry which is preliminary data.</text>
</comment>
<keyword evidence="5 9" id="KW-0732">Signal</keyword>
<comment type="similarity">
    <text evidence="2">Belongs to the CsgG family.</text>
</comment>
<reference evidence="10 11" key="1">
    <citation type="submission" date="2020-02" db="EMBL/GenBank/DDBJ databases">
        <authorList>
            <person name="Chaudhuri R."/>
        </authorList>
    </citation>
    <scope>NUCLEOTIDE SEQUENCE [LARGE SCALE GENOMIC DNA]</scope>
    <source>
        <strain evidence="10">SFB21</strain>
    </source>
</reference>
<evidence type="ECO:0000313" key="10">
    <source>
        <dbReference type="EMBL" id="CAB1216814.1"/>
    </source>
</evidence>
<evidence type="ECO:0000313" key="11">
    <source>
        <dbReference type="Proteomes" id="UP000489961"/>
    </source>
</evidence>
<keyword evidence="4" id="KW-1003">Cell membrane</keyword>
<comment type="function">
    <text evidence="1">May be involved in the biogenesis of curli organelles.</text>
</comment>
<proteinExistence type="inferred from homology"/>
<evidence type="ECO:0000256" key="3">
    <source>
        <dbReference type="ARBA" id="ARBA00014028"/>
    </source>
</evidence>
<evidence type="ECO:0000256" key="7">
    <source>
        <dbReference type="ARBA" id="ARBA00023139"/>
    </source>
</evidence>
<organism evidence="10 11">
    <name type="scientific">Acinetobacter bouvetii</name>
    <dbReference type="NCBI Taxonomy" id="202951"/>
    <lineage>
        <taxon>Bacteria</taxon>
        <taxon>Pseudomonadati</taxon>
        <taxon>Pseudomonadota</taxon>
        <taxon>Gammaproteobacteria</taxon>
        <taxon>Moraxellales</taxon>
        <taxon>Moraxellaceae</taxon>
        <taxon>Acinetobacter</taxon>
    </lineage>
</organism>